<dbReference type="EMBL" id="PITK01000761">
    <property type="protein sequence ID" value="TBU12426.1"/>
    <property type="molecule type" value="Genomic_DNA"/>
</dbReference>
<comment type="caution">
    <text evidence="1">The sequence shown here is derived from an EMBL/GenBank/DDBJ whole genome shotgun (WGS) entry which is preliminary data.</text>
</comment>
<proteinExistence type="predicted"/>
<organism evidence="1 2">
    <name type="scientific">Hamiltosporidium tvaerminnensis</name>
    <dbReference type="NCBI Taxonomy" id="1176355"/>
    <lineage>
        <taxon>Eukaryota</taxon>
        <taxon>Fungi</taxon>
        <taxon>Fungi incertae sedis</taxon>
        <taxon>Microsporidia</taxon>
        <taxon>Dubosqiidae</taxon>
        <taxon>Hamiltosporidium</taxon>
    </lineage>
</organism>
<keyword evidence="2" id="KW-1185">Reference proteome</keyword>
<gene>
    <name evidence="1" type="ORF">CWI38_0761p0030</name>
</gene>
<accession>A0A4Q9LVX9</accession>
<protein>
    <submittedName>
        <fullName evidence="1">Uncharacterized protein</fullName>
    </submittedName>
</protein>
<evidence type="ECO:0000313" key="1">
    <source>
        <dbReference type="EMBL" id="TBU12426.1"/>
    </source>
</evidence>
<sequence length="113" mass="13129">MRYRLKLINKHTIRSNLTLQISTKIENIYDSKYSNTGIRFLGLKEKTKVHPNTNGNRAHIGDKRFGCVFDVATTKEAKTTNKFEQNIKKGKSSGKELLFRIVHKNLVKEYFIN</sequence>
<dbReference type="AlphaFoldDB" id="A0A4Q9LVX9"/>
<dbReference type="Proteomes" id="UP000292282">
    <property type="component" value="Unassembled WGS sequence"/>
</dbReference>
<name>A0A4Q9LVX9_9MICR</name>
<evidence type="ECO:0000313" key="2">
    <source>
        <dbReference type="Proteomes" id="UP000292282"/>
    </source>
</evidence>
<dbReference type="VEuPathDB" id="MicrosporidiaDB:CWI38_0761p0030"/>
<reference evidence="1 2" key="1">
    <citation type="submission" date="2017-12" db="EMBL/GenBank/DDBJ databases">
        <authorList>
            <person name="Pombert J.-F."/>
            <person name="Haag K.L."/>
            <person name="Ebert D."/>
        </authorList>
    </citation>
    <scope>NUCLEOTIDE SEQUENCE [LARGE SCALE GENOMIC DNA]</scope>
    <source>
        <strain evidence="1">IL-G-3</strain>
    </source>
</reference>